<dbReference type="GO" id="GO:0009228">
    <property type="term" value="P:thiamine biosynthetic process"/>
    <property type="evidence" value="ECO:0007669"/>
    <property type="project" value="InterPro"/>
</dbReference>
<proteinExistence type="predicted"/>
<dbReference type="InterPro" id="IPR027939">
    <property type="entry name" value="NMT1/THI5"/>
</dbReference>
<dbReference type="Proteomes" id="UP000222310">
    <property type="component" value="Unassembled WGS sequence"/>
</dbReference>
<sequence>MNPFLPSSATINRLTRRNFIQYSSIYIASSLIAACTNNNQPSTKSSGLEKVTFGTNWIAQAEHGGFYQAIATGIYKDYGLDVTIKMGGPQVGSGTQLLMGGAVDFFMGYGIDAINAIAQGIPKITVAAIFQKDPWCLIAHPNTAIKTLADLKGKPIYVSASANITYWPLLEAKYGFTDDQKRPYNFNPAPFLTDKNSAQQGYVTSEPFAIEKQGGFEPLVFLLADYGYQPYATTIETKKELVDKNPELVQRFVDASIKGWYSYLENPQPGNQLIKKDNPEMTDEQLAYSIQKLNEYQIIISDIAEQQGIGAMSDERWKSLFDSMVDTQISQPNVNYQQAYTLQFVNKGVGYYKK</sequence>
<dbReference type="GeneID" id="57094676"/>
<comment type="caution">
    <text evidence="2">The sequence shown here is derived from an EMBL/GenBank/DDBJ whole genome shotgun (WGS) entry which is preliminary data.</text>
</comment>
<dbReference type="Pfam" id="PF09084">
    <property type="entry name" value="NMT1"/>
    <property type="match status" value="1"/>
</dbReference>
<dbReference type="AlphaFoldDB" id="A0A9Q6EJ22"/>
<feature type="domain" description="SsuA/THI5-like" evidence="1">
    <location>
        <begin position="61"/>
        <end position="268"/>
    </location>
</feature>
<dbReference type="PANTHER" id="PTHR31528">
    <property type="entry name" value="4-AMINO-5-HYDROXYMETHYL-2-METHYLPYRIMIDINE PHOSPHATE SYNTHASE THI11-RELATED"/>
    <property type="match status" value="1"/>
</dbReference>
<dbReference type="SUPFAM" id="SSF53850">
    <property type="entry name" value="Periplasmic binding protein-like II"/>
    <property type="match status" value="1"/>
</dbReference>
<dbReference type="PANTHER" id="PTHR31528:SF3">
    <property type="entry name" value="THIAMINE BIOSYNTHESIS PROTEIN HI_0357-RELATED"/>
    <property type="match status" value="1"/>
</dbReference>
<gene>
    <name evidence="2" type="ORF">VF08_27075</name>
</gene>
<evidence type="ECO:0000313" key="3">
    <source>
        <dbReference type="Proteomes" id="UP000222310"/>
    </source>
</evidence>
<reference evidence="2 3" key="1">
    <citation type="submission" date="2015-02" db="EMBL/GenBank/DDBJ databases">
        <title>Nostoc linckia genome annotation.</title>
        <authorList>
            <person name="Zhou Z."/>
        </authorList>
    </citation>
    <scope>NUCLEOTIDE SEQUENCE [LARGE SCALE GENOMIC DNA]</scope>
    <source>
        <strain evidence="3">z8</strain>
    </source>
</reference>
<dbReference type="EMBL" id="LAHD01000100">
    <property type="protein sequence ID" value="PHJ98437.1"/>
    <property type="molecule type" value="Genomic_DNA"/>
</dbReference>
<evidence type="ECO:0000259" key="1">
    <source>
        <dbReference type="Pfam" id="PF09084"/>
    </source>
</evidence>
<dbReference type="InterPro" id="IPR015168">
    <property type="entry name" value="SsuA/THI5"/>
</dbReference>
<dbReference type="RefSeq" id="WP_099071222.1">
    <property type="nucleotide sequence ID" value="NZ_LAHD01000100.1"/>
</dbReference>
<evidence type="ECO:0000313" key="2">
    <source>
        <dbReference type="EMBL" id="PHJ98437.1"/>
    </source>
</evidence>
<name>A0A9Q6EJ22_NOSLI</name>
<accession>A0A9Q6EJ22</accession>
<organism evidence="2 3">
    <name type="scientific">Nostoc linckia z8</name>
    <dbReference type="NCBI Taxonomy" id="1628746"/>
    <lineage>
        <taxon>Bacteria</taxon>
        <taxon>Bacillati</taxon>
        <taxon>Cyanobacteriota</taxon>
        <taxon>Cyanophyceae</taxon>
        <taxon>Nostocales</taxon>
        <taxon>Nostocaceae</taxon>
        <taxon>Nostoc</taxon>
    </lineage>
</organism>
<dbReference type="Gene3D" id="3.40.190.10">
    <property type="entry name" value="Periplasmic binding protein-like II"/>
    <property type="match status" value="2"/>
</dbReference>
<protein>
    <submittedName>
        <fullName evidence="2">Nitrate ABC transporter substrate-binding protein</fullName>
    </submittedName>
</protein>